<dbReference type="OrthoDB" id="3553147at2759"/>
<dbReference type="Pfam" id="PF06985">
    <property type="entry name" value="HET"/>
    <property type="match status" value="1"/>
</dbReference>
<sequence>MVSFNPDDEDVGKFEALSYFWGSEEDPIDVFIGEGEEVTLAVTGNLAEALPYLRYTHKPQAFWIDAICVNQKDLVERSKQVGRMADIYSKADSVVVWLGPESYDSDIAIACIEEIAGRIKVNFSLQVMEPTTEETHWGDARYTLPFKRREFRALSNLLGRNWFQRLWVWQEVHLATHNPVVMCGFRRISWSGLRKAVFGLFAKPRPTSSADVVVMEHLRTAYSLMLGQDSNQFDRLLYQTRHTKCTDPRDRVFALCSLSRSDHGMLEMQTDFTKEVHEVYQDAMLHWTRKTRCLNLLCMVEMHEHLKGVPSWIPDWSTKRLTKPLPYGLAGGLTESLIPSDVNHILPAMGVIVGEVKAAEDFDYSDDGDAEMGPMARELCRVVSRLDITGPFIPGSKLAKNLCVVVVGNRYLERFFPPNTNELPFEDIEKTLCHALNYVFGWTEHITRGKETSLYTTTDGRFGLAPAKTLPGDVVASLLGCPSAMILRPVQDGKYQVIGEALCQGFMYGEGLLGPLPEHVEPILYYADNLGEDWWAFLNQETTEFLPEDPRLGELPKGWMKTEHEYDKTFSIFVHEGTEERLYNVDPRMTPESLRERGVDLKTFELV</sequence>
<dbReference type="STRING" id="149040.A0A194X4Y1"/>
<evidence type="ECO:0000313" key="3">
    <source>
        <dbReference type="Proteomes" id="UP000070700"/>
    </source>
</evidence>
<evidence type="ECO:0000259" key="1">
    <source>
        <dbReference type="Pfam" id="PF06985"/>
    </source>
</evidence>
<gene>
    <name evidence="2" type="ORF">LY89DRAFT_587862</name>
</gene>
<dbReference type="InterPro" id="IPR052895">
    <property type="entry name" value="HetReg/Transcr_Mod"/>
</dbReference>
<dbReference type="InParanoid" id="A0A194X4Y1"/>
<dbReference type="Pfam" id="PF26639">
    <property type="entry name" value="Het-6_barrel"/>
    <property type="match status" value="1"/>
</dbReference>
<dbReference type="InterPro" id="IPR010730">
    <property type="entry name" value="HET"/>
</dbReference>
<proteinExistence type="predicted"/>
<dbReference type="GeneID" id="28819177"/>
<feature type="domain" description="Heterokaryon incompatibility" evidence="1">
    <location>
        <begin position="14"/>
        <end position="171"/>
    </location>
</feature>
<evidence type="ECO:0000313" key="2">
    <source>
        <dbReference type="EMBL" id="KUJ15235.1"/>
    </source>
</evidence>
<dbReference type="PANTHER" id="PTHR24148">
    <property type="entry name" value="ANKYRIN REPEAT DOMAIN-CONTAINING PROTEIN 39 HOMOLOG-RELATED"/>
    <property type="match status" value="1"/>
</dbReference>
<dbReference type="KEGG" id="psco:LY89DRAFT_587862"/>
<name>A0A194X4Y1_MOLSC</name>
<organism evidence="2 3">
    <name type="scientific">Mollisia scopiformis</name>
    <name type="common">Conifer needle endophyte fungus</name>
    <name type="synonym">Phialocephala scopiformis</name>
    <dbReference type="NCBI Taxonomy" id="149040"/>
    <lineage>
        <taxon>Eukaryota</taxon>
        <taxon>Fungi</taxon>
        <taxon>Dikarya</taxon>
        <taxon>Ascomycota</taxon>
        <taxon>Pezizomycotina</taxon>
        <taxon>Leotiomycetes</taxon>
        <taxon>Helotiales</taxon>
        <taxon>Mollisiaceae</taxon>
        <taxon>Mollisia</taxon>
    </lineage>
</organism>
<dbReference type="RefSeq" id="XP_018069590.1">
    <property type="nucleotide sequence ID" value="XM_018209451.1"/>
</dbReference>
<dbReference type="PANTHER" id="PTHR24148:SF64">
    <property type="entry name" value="HETEROKARYON INCOMPATIBILITY DOMAIN-CONTAINING PROTEIN"/>
    <property type="match status" value="1"/>
</dbReference>
<dbReference type="EMBL" id="KQ947418">
    <property type="protein sequence ID" value="KUJ15235.1"/>
    <property type="molecule type" value="Genomic_DNA"/>
</dbReference>
<protein>
    <recommendedName>
        <fullName evidence="1">Heterokaryon incompatibility domain-containing protein</fullName>
    </recommendedName>
</protein>
<dbReference type="Proteomes" id="UP000070700">
    <property type="component" value="Unassembled WGS sequence"/>
</dbReference>
<reference evidence="2 3" key="1">
    <citation type="submission" date="2015-10" db="EMBL/GenBank/DDBJ databases">
        <title>Full genome of DAOMC 229536 Phialocephala scopiformis, a fungal endophyte of spruce producing the potent anti-insectan compound rugulosin.</title>
        <authorList>
            <consortium name="DOE Joint Genome Institute"/>
            <person name="Walker A.K."/>
            <person name="Frasz S.L."/>
            <person name="Seifert K.A."/>
            <person name="Miller J.D."/>
            <person name="Mondo S.J."/>
            <person name="Labutti K."/>
            <person name="Lipzen A."/>
            <person name="Dockter R."/>
            <person name="Kennedy M."/>
            <person name="Grigoriev I.V."/>
            <person name="Spatafora J.W."/>
        </authorList>
    </citation>
    <scope>NUCLEOTIDE SEQUENCE [LARGE SCALE GENOMIC DNA]</scope>
    <source>
        <strain evidence="2 3">CBS 120377</strain>
    </source>
</reference>
<keyword evidence="3" id="KW-1185">Reference proteome</keyword>
<dbReference type="AlphaFoldDB" id="A0A194X4Y1"/>
<accession>A0A194X4Y1</accession>